<evidence type="ECO:0000313" key="3">
    <source>
        <dbReference type="WBParaSite" id="GPUH_0001041101-mRNA-1"/>
    </source>
</evidence>
<organism evidence="3">
    <name type="scientific">Gongylonema pulchrum</name>
    <dbReference type="NCBI Taxonomy" id="637853"/>
    <lineage>
        <taxon>Eukaryota</taxon>
        <taxon>Metazoa</taxon>
        <taxon>Ecdysozoa</taxon>
        <taxon>Nematoda</taxon>
        <taxon>Chromadorea</taxon>
        <taxon>Rhabditida</taxon>
        <taxon>Spirurina</taxon>
        <taxon>Spiruromorpha</taxon>
        <taxon>Spiruroidea</taxon>
        <taxon>Gongylonematidae</taxon>
        <taxon>Gongylonema</taxon>
    </lineage>
</organism>
<gene>
    <name evidence="1" type="ORF">GPUH_LOCUS10398</name>
</gene>
<dbReference type="OrthoDB" id="5850414at2759"/>
<proteinExistence type="predicted"/>
<dbReference type="Proteomes" id="UP000271098">
    <property type="component" value="Unassembled WGS sequence"/>
</dbReference>
<dbReference type="WBParaSite" id="GPUH_0001041101-mRNA-1">
    <property type="protein sequence ID" value="GPUH_0001041101-mRNA-1"/>
    <property type="gene ID" value="GPUH_0001041101"/>
</dbReference>
<evidence type="ECO:0000313" key="1">
    <source>
        <dbReference type="EMBL" id="VDN17391.1"/>
    </source>
</evidence>
<dbReference type="EMBL" id="UYRT01077956">
    <property type="protein sequence ID" value="VDN17391.1"/>
    <property type="molecule type" value="Genomic_DNA"/>
</dbReference>
<sequence>MNCFTGKASFLVTEWRPETKFRIGNCIAVAAAAGAAAFCSGRSVWRLFAYGRFVVHNTFAGLVSATAKCYHYPMAPLGPNAGPPPSGGAGMVYRGQLINHAAQMGIPPHMLADG</sequence>
<accession>A0A183DNV7</accession>
<evidence type="ECO:0000313" key="2">
    <source>
        <dbReference type="Proteomes" id="UP000271098"/>
    </source>
</evidence>
<keyword evidence="2" id="KW-1185">Reference proteome</keyword>
<dbReference type="AlphaFoldDB" id="A0A183DNV7"/>
<protein>
    <submittedName>
        <fullName evidence="3">Transmembrane protein</fullName>
    </submittedName>
</protein>
<name>A0A183DNV7_9BILA</name>
<reference evidence="1 2" key="2">
    <citation type="submission" date="2018-11" db="EMBL/GenBank/DDBJ databases">
        <authorList>
            <consortium name="Pathogen Informatics"/>
        </authorList>
    </citation>
    <scope>NUCLEOTIDE SEQUENCE [LARGE SCALE GENOMIC DNA]</scope>
</reference>
<reference evidence="3" key="1">
    <citation type="submission" date="2016-06" db="UniProtKB">
        <authorList>
            <consortium name="WormBaseParasite"/>
        </authorList>
    </citation>
    <scope>IDENTIFICATION</scope>
</reference>